<dbReference type="InterPro" id="IPR050503">
    <property type="entry name" value="cAMP-dep_PK_reg_su-like"/>
</dbReference>
<accession>A0A485M1P4</accession>
<dbReference type="CDD" id="cd00038">
    <property type="entry name" value="CAP_ED"/>
    <property type="match status" value="2"/>
</dbReference>
<dbReference type="GO" id="GO:0005829">
    <property type="term" value="C:cytosol"/>
    <property type="evidence" value="ECO:0007669"/>
    <property type="project" value="TreeGrafter"/>
</dbReference>
<dbReference type="GO" id="GO:0003677">
    <property type="term" value="F:DNA binding"/>
    <property type="evidence" value="ECO:0007669"/>
    <property type="project" value="UniProtKB-KW"/>
</dbReference>
<name>A0A485M1P4_9ZZZZ</name>
<dbReference type="InterPro" id="IPR018490">
    <property type="entry name" value="cNMP-bd_dom_sf"/>
</dbReference>
<dbReference type="Pfam" id="PF00027">
    <property type="entry name" value="cNMP_binding"/>
    <property type="match status" value="2"/>
</dbReference>
<keyword evidence="2" id="KW-0238">DNA-binding</keyword>
<gene>
    <name evidence="2" type="ORF">SCFA_410023</name>
</gene>
<dbReference type="SMART" id="SM00100">
    <property type="entry name" value="cNMP"/>
    <property type="match status" value="2"/>
</dbReference>
<dbReference type="PANTHER" id="PTHR11635:SF152">
    <property type="entry name" value="CAMP-DEPENDENT PROTEIN KINASE TYPE I REGULATORY SUBUNIT-RELATED"/>
    <property type="match status" value="1"/>
</dbReference>
<protein>
    <submittedName>
        <fullName evidence="2">DNA-binding transcriptional dual regulator Crp</fullName>
    </submittedName>
</protein>
<proteinExistence type="predicted"/>
<dbReference type="SUPFAM" id="SSF51206">
    <property type="entry name" value="cAMP-binding domain-like"/>
    <property type="match status" value="2"/>
</dbReference>
<dbReference type="Gene3D" id="2.60.120.10">
    <property type="entry name" value="Jelly Rolls"/>
    <property type="match status" value="2"/>
</dbReference>
<dbReference type="InterPro" id="IPR014710">
    <property type="entry name" value="RmlC-like_jellyroll"/>
</dbReference>
<dbReference type="AlphaFoldDB" id="A0A485M1P4"/>
<dbReference type="GO" id="GO:0005952">
    <property type="term" value="C:cAMP-dependent protein kinase complex"/>
    <property type="evidence" value="ECO:0007669"/>
    <property type="project" value="InterPro"/>
</dbReference>
<dbReference type="EMBL" id="CAADRM010000105">
    <property type="protein sequence ID" value="VFU15355.1"/>
    <property type="molecule type" value="Genomic_DNA"/>
</dbReference>
<dbReference type="PROSITE" id="PS50042">
    <property type="entry name" value="CNMP_BINDING_3"/>
    <property type="match status" value="2"/>
</dbReference>
<dbReference type="PRINTS" id="PR00103">
    <property type="entry name" value="CAMPKINASE"/>
</dbReference>
<dbReference type="PANTHER" id="PTHR11635">
    <property type="entry name" value="CAMP-DEPENDENT PROTEIN KINASE REGULATORY CHAIN"/>
    <property type="match status" value="1"/>
</dbReference>
<organism evidence="2">
    <name type="scientific">anaerobic digester metagenome</name>
    <dbReference type="NCBI Taxonomy" id="1263854"/>
    <lineage>
        <taxon>unclassified sequences</taxon>
        <taxon>metagenomes</taxon>
        <taxon>ecological metagenomes</taxon>
    </lineage>
</organism>
<dbReference type="InterPro" id="IPR000595">
    <property type="entry name" value="cNMP-bd_dom"/>
</dbReference>
<sequence>MLEPKTIEAVSVKEYRPGELIVREGDTNEFFYAILQGEVQIYQMDKPIRILSDRDVFGLENYYRGIPYSTTAKAVKPSRVAAYESDAIEDIAFSKPGLVSMILRSAYLQLEQTTSVAESNIPYSETINLDVREFADGETIIEEGTDGTEIFKLYQTEQGLEVLKKGVRIAMITKPGEYFGEMSFILNEPRSATIRSLGRSVVEVLPVHEGGLEKIISENPEVAHKIISSLAQRLKQANLLIVK</sequence>
<feature type="domain" description="Cyclic nucleotide-binding" evidence="1">
    <location>
        <begin position="129"/>
        <end position="233"/>
    </location>
</feature>
<feature type="domain" description="Cyclic nucleotide-binding" evidence="1">
    <location>
        <begin position="5"/>
        <end position="91"/>
    </location>
</feature>
<reference evidence="2" key="1">
    <citation type="submission" date="2019-03" db="EMBL/GenBank/DDBJ databases">
        <authorList>
            <person name="Hao L."/>
        </authorList>
    </citation>
    <scope>NUCLEOTIDE SEQUENCE</scope>
</reference>
<evidence type="ECO:0000313" key="2">
    <source>
        <dbReference type="EMBL" id="VFU15355.1"/>
    </source>
</evidence>
<evidence type="ECO:0000259" key="1">
    <source>
        <dbReference type="PROSITE" id="PS50042"/>
    </source>
</evidence>